<name>A0A197JWL3_9FUNG</name>
<accession>A0A197JWL3</accession>
<keyword evidence="3" id="KW-1185">Reference proteome</keyword>
<reference evidence="2 3" key="1">
    <citation type="submission" date="2016-05" db="EMBL/GenBank/DDBJ databases">
        <title>Genome sequencing reveals origins of a unique bacterial endosymbiosis in the earliest lineages of terrestrial Fungi.</title>
        <authorList>
            <consortium name="DOE Joint Genome Institute"/>
            <person name="Uehling J."/>
            <person name="Gryganskyi A."/>
            <person name="Hameed K."/>
            <person name="Tschaplinski T."/>
            <person name="Misztal P."/>
            <person name="Wu S."/>
            <person name="Desiro A."/>
            <person name="Vande Pol N."/>
            <person name="Du Z.-Y."/>
            <person name="Zienkiewicz A."/>
            <person name="Zienkiewicz K."/>
            <person name="Morin E."/>
            <person name="Tisserant E."/>
            <person name="Splivallo R."/>
            <person name="Hainaut M."/>
            <person name="Henrissat B."/>
            <person name="Ohm R."/>
            <person name="Kuo A."/>
            <person name="Yan J."/>
            <person name="Lipzen A."/>
            <person name="Nolan M."/>
            <person name="Labutti K."/>
            <person name="Barry K."/>
            <person name="Goldstein A."/>
            <person name="Labbe J."/>
            <person name="Schadt C."/>
            <person name="Tuskan G."/>
            <person name="Grigoriev I."/>
            <person name="Martin F."/>
            <person name="Vilgalys R."/>
            <person name="Bonito G."/>
        </authorList>
    </citation>
    <scope>NUCLEOTIDE SEQUENCE [LARGE SCALE GENOMIC DNA]</scope>
    <source>
        <strain evidence="2 3">AG-77</strain>
    </source>
</reference>
<feature type="signal peptide" evidence="1">
    <location>
        <begin position="1"/>
        <end position="28"/>
    </location>
</feature>
<evidence type="ECO:0000256" key="1">
    <source>
        <dbReference type="SAM" id="SignalP"/>
    </source>
</evidence>
<feature type="chain" id="PRO_5008276334" description="Membrane anchor Opy2 N-terminal domain-containing protein" evidence="1">
    <location>
        <begin position="29"/>
        <end position="71"/>
    </location>
</feature>
<protein>
    <recommendedName>
        <fullName evidence="4">Membrane anchor Opy2 N-terminal domain-containing protein</fullName>
    </recommendedName>
</protein>
<evidence type="ECO:0008006" key="4">
    <source>
        <dbReference type="Google" id="ProtNLM"/>
    </source>
</evidence>
<organism evidence="2 3">
    <name type="scientific">Linnemannia elongata AG-77</name>
    <dbReference type="NCBI Taxonomy" id="1314771"/>
    <lineage>
        <taxon>Eukaryota</taxon>
        <taxon>Fungi</taxon>
        <taxon>Fungi incertae sedis</taxon>
        <taxon>Mucoromycota</taxon>
        <taxon>Mortierellomycotina</taxon>
        <taxon>Mortierellomycetes</taxon>
        <taxon>Mortierellales</taxon>
        <taxon>Mortierellaceae</taxon>
        <taxon>Linnemannia</taxon>
    </lineage>
</organism>
<evidence type="ECO:0000313" key="3">
    <source>
        <dbReference type="Proteomes" id="UP000078512"/>
    </source>
</evidence>
<dbReference type="OrthoDB" id="2366893at2759"/>
<keyword evidence="1" id="KW-0732">Signal</keyword>
<sequence length="71" mass="7650">MLSTKNFRPLFFVAIAALMLIASTSVEAVVPDALACVPCTNPPPCPVCRRGTWCDENYCRCTSTCKTGIPP</sequence>
<dbReference type="AlphaFoldDB" id="A0A197JWL3"/>
<proteinExistence type="predicted"/>
<gene>
    <name evidence="2" type="ORF">K457DRAFT_32269</name>
</gene>
<dbReference type="Proteomes" id="UP000078512">
    <property type="component" value="Unassembled WGS sequence"/>
</dbReference>
<dbReference type="EMBL" id="KV442041">
    <property type="protein sequence ID" value="OAQ29348.1"/>
    <property type="molecule type" value="Genomic_DNA"/>
</dbReference>
<evidence type="ECO:0000313" key="2">
    <source>
        <dbReference type="EMBL" id="OAQ29348.1"/>
    </source>
</evidence>